<evidence type="ECO:0000313" key="3">
    <source>
        <dbReference type="Proteomes" id="UP000288246"/>
    </source>
</evidence>
<gene>
    <name evidence="2" type="ORF">CTKZ_18740</name>
</gene>
<dbReference type="EMBL" id="BHYL01000133">
    <property type="protein sequence ID" value="GCD20312.1"/>
    <property type="molecule type" value="Genomic_DNA"/>
</dbReference>
<organism evidence="2 3">
    <name type="scientific">Cellulomonas algicola</name>
    <dbReference type="NCBI Taxonomy" id="2071633"/>
    <lineage>
        <taxon>Bacteria</taxon>
        <taxon>Bacillati</taxon>
        <taxon>Actinomycetota</taxon>
        <taxon>Actinomycetes</taxon>
        <taxon>Micrococcales</taxon>
        <taxon>Cellulomonadaceae</taxon>
        <taxon>Cellulomonas</taxon>
    </lineage>
</organism>
<proteinExistence type="predicted"/>
<name>A0A401V077_9CELL</name>
<feature type="transmembrane region" description="Helical" evidence="1">
    <location>
        <begin position="6"/>
        <end position="26"/>
    </location>
</feature>
<keyword evidence="3" id="KW-1185">Reference proteome</keyword>
<accession>A0A401V077</accession>
<evidence type="ECO:0000313" key="2">
    <source>
        <dbReference type="EMBL" id="GCD20312.1"/>
    </source>
</evidence>
<dbReference type="RefSeq" id="WP_124342820.1">
    <property type="nucleotide sequence ID" value="NZ_BHYL01000133.1"/>
</dbReference>
<dbReference type="Proteomes" id="UP000288246">
    <property type="component" value="Unassembled WGS sequence"/>
</dbReference>
<comment type="caution">
    <text evidence="2">The sequence shown here is derived from an EMBL/GenBank/DDBJ whole genome shotgun (WGS) entry which is preliminary data.</text>
</comment>
<keyword evidence="1" id="KW-0812">Transmembrane</keyword>
<sequence length="109" mass="12586">MLWFSVWTVLVVGTLVGAFFLGRRLWRSGLALGRELAKAGETWGQLADRLAELQALAEQNRVDTGPTVLSPRGPLVERRAALREERTARRAAREQRHWRTRESWRAYWS</sequence>
<reference evidence="2 3" key="1">
    <citation type="submission" date="2018-11" db="EMBL/GenBank/DDBJ databases">
        <title>Draft genome sequence of Cellulomonas takizawaensis strain TKZ-21.</title>
        <authorList>
            <person name="Yamamura H."/>
            <person name="Hayashi T."/>
            <person name="Hamada M."/>
            <person name="Serisawa Y."/>
            <person name="Matsuyama K."/>
            <person name="Nakagawa Y."/>
            <person name="Otoguro M."/>
            <person name="Yanagida F."/>
            <person name="Hayakawa M."/>
        </authorList>
    </citation>
    <scope>NUCLEOTIDE SEQUENCE [LARGE SCALE GENOMIC DNA]</scope>
    <source>
        <strain evidence="2 3">TKZ-21</strain>
    </source>
</reference>
<keyword evidence="1" id="KW-1133">Transmembrane helix</keyword>
<dbReference type="AlphaFoldDB" id="A0A401V077"/>
<evidence type="ECO:0000256" key="1">
    <source>
        <dbReference type="SAM" id="Phobius"/>
    </source>
</evidence>
<keyword evidence="1" id="KW-0472">Membrane</keyword>
<dbReference type="OrthoDB" id="4828043at2"/>
<protein>
    <submittedName>
        <fullName evidence="2">Uncharacterized protein</fullName>
    </submittedName>
</protein>